<reference evidence="1 2" key="1">
    <citation type="submission" date="2018-05" db="EMBL/GenBank/DDBJ databases">
        <title>Draft genome of Methanospirillum lacunae Ki8-1.</title>
        <authorList>
            <person name="Dueholm M.S."/>
            <person name="Nielsen P.H."/>
            <person name="Bakmann L.F."/>
            <person name="Otzen D.E."/>
        </authorList>
    </citation>
    <scope>NUCLEOTIDE SEQUENCE [LARGE SCALE GENOMIC DNA]</scope>
    <source>
        <strain evidence="1 2">Ki8-1</strain>
    </source>
</reference>
<evidence type="ECO:0000313" key="2">
    <source>
        <dbReference type="Proteomes" id="UP000245657"/>
    </source>
</evidence>
<accession>A0A2V2N030</accession>
<evidence type="ECO:0000313" key="1">
    <source>
        <dbReference type="EMBL" id="PWR73734.1"/>
    </source>
</evidence>
<dbReference type="EMBL" id="QGMY01000002">
    <property type="protein sequence ID" value="PWR73734.1"/>
    <property type="molecule type" value="Genomic_DNA"/>
</dbReference>
<dbReference type="SUPFAM" id="SSF82784">
    <property type="entry name" value="OsmC-like"/>
    <property type="match status" value="1"/>
</dbReference>
<sequence length="144" mass="15906">MISPSVTMQVSQVEPLRYMAKTSSGKEIIAEPSGILGGKGEYPNPMEYLIASIGTCIAIKTHIHLTKIGNEPDQIGIGMKYTRFQSPPEILEQIHLVITVTGHLDETVVNKAIQDTMTLSCPVNVMISRIAKVTWEFRVKKPDI</sequence>
<dbReference type="RefSeq" id="WP_109967014.1">
    <property type="nucleotide sequence ID" value="NZ_CP176093.1"/>
</dbReference>
<dbReference type="InterPro" id="IPR015946">
    <property type="entry name" value="KH_dom-like_a/b"/>
</dbReference>
<name>A0A2V2N030_9EURY</name>
<comment type="caution">
    <text evidence="1">The sequence shown here is derived from an EMBL/GenBank/DDBJ whole genome shotgun (WGS) entry which is preliminary data.</text>
</comment>
<organism evidence="1 2">
    <name type="scientific">Methanospirillum lacunae</name>
    <dbReference type="NCBI Taxonomy" id="668570"/>
    <lineage>
        <taxon>Archaea</taxon>
        <taxon>Methanobacteriati</taxon>
        <taxon>Methanobacteriota</taxon>
        <taxon>Stenosarchaea group</taxon>
        <taxon>Methanomicrobia</taxon>
        <taxon>Methanomicrobiales</taxon>
        <taxon>Methanospirillaceae</taxon>
        <taxon>Methanospirillum</taxon>
    </lineage>
</organism>
<dbReference type="Gene3D" id="3.30.300.20">
    <property type="match status" value="1"/>
</dbReference>
<dbReference type="GeneID" id="97549052"/>
<dbReference type="PANTHER" id="PTHR34352">
    <property type="entry name" value="PROTEIN YHFA"/>
    <property type="match status" value="1"/>
</dbReference>
<dbReference type="PANTHER" id="PTHR34352:SF1">
    <property type="entry name" value="PROTEIN YHFA"/>
    <property type="match status" value="1"/>
</dbReference>
<keyword evidence="2" id="KW-1185">Reference proteome</keyword>
<proteinExistence type="predicted"/>
<dbReference type="InterPro" id="IPR036102">
    <property type="entry name" value="OsmC/Ohrsf"/>
</dbReference>
<dbReference type="OrthoDB" id="106754at2157"/>
<protein>
    <recommendedName>
        <fullName evidence="3">Osmotically inducible protein OsmC</fullName>
    </recommendedName>
</protein>
<dbReference type="Proteomes" id="UP000245657">
    <property type="component" value="Unassembled WGS sequence"/>
</dbReference>
<gene>
    <name evidence="1" type="ORF">DK846_00745</name>
</gene>
<dbReference type="AlphaFoldDB" id="A0A2V2N030"/>
<dbReference type="Pfam" id="PF02566">
    <property type="entry name" value="OsmC"/>
    <property type="match status" value="1"/>
</dbReference>
<evidence type="ECO:0008006" key="3">
    <source>
        <dbReference type="Google" id="ProtNLM"/>
    </source>
</evidence>
<dbReference type="InterPro" id="IPR003718">
    <property type="entry name" value="OsmC/Ohr_fam"/>
</dbReference>